<dbReference type="AlphaFoldDB" id="A0A382GBB1"/>
<protein>
    <submittedName>
        <fullName evidence="1">Uncharacterized protein</fullName>
    </submittedName>
</protein>
<reference evidence="1" key="1">
    <citation type="submission" date="2018-05" db="EMBL/GenBank/DDBJ databases">
        <authorList>
            <person name="Lanie J.A."/>
            <person name="Ng W.-L."/>
            <person name="Kazmierczak K.M."/>
            <person name="Andrzejewski T.M."/>
            <person name="Davidsen T.M."/>
            <person name="Wayne K.J."/>
            <person name="Tettelin H."/>
            <person name="Glass J.I."/>
            <person name="Rusch D."/>
            <person name="Podicherti R."/>
            <person name="Tsui H.-C.T."/>
            <person name="Winkler M.E."/>
        </authorList>
    </citation>
    <scope>NUCLEOTIDE SEQUENCE</scope>
</reference>
<proteinExistence type="predicted"/>
<accession>A0A382GBB1</accession>
<organism evidence="1">
    <name type="scientific">marine metagenome</name>
    <dbReference type="NCBI Taxonomy" id="408172"/>
    <lineage>
        <taxon>unclassified sequences</taxon>
        <taxon>metagenomes</taxon>
        <taxon>ecological metagenomes</taxon>
    </lineage>
</organism>
<evidence type="ECO:0000313" key="1">
    <source>
        <dbReference type="EMBL" id="SVB71471.1"/>
    </source>
</evidence>
<gene>
    <name evidence="1" type="ORF">METZ01_LOCUS224325</name>
</gene>
<sequence length="36" mass="4221">MGKLYLEKLRINNQLGIIMGDYKLLKQNKIIKEMIG</sequence>
<dbReference type="EMBL" id="UINC01054131">
    <property type="protein sequence ID" value="SVB71471.1"/>
    <property type="molecule type" value="Genomic_DNA"/>
</dbReference>
<name>A0A382GBB1_9ZZZZ</name>